<sequence length="285" mass="30463">MSAARGALRWLAVLHGTFMADTGLLHGAATEAAAEAAANRLGGIWPQAQYFHLGTRAAELQALPTGCTLRRLASQWDRQLRAAPQTVCHGDAKLPNFLFRPTATSSTAEQPTALTTTAADTVRDAAAVDFQYAGVGCGMSDVAYLLHSTVGKAFPAAPRDGDGGLVFPRPKGYCRADAAAEAADYAAWRSVVDPLVEYYLGELRRAIDACRSDVVDTDAVVTAYRGLLEPAYLDYWRFYMGWAAPMRPSIDASDEEVLAAAPGFVRHMAGRQADYSSDAGDVVDL</sequence>
<evidence type="ECO:0000313" key="2">
    <source>
        <dbReference type="EMBL" id="CAD9113638.1"/>
    </source>
</evidence>
<organism evidence="2">
    <name type="scientific">Neobodo designis</name>
    <name type="common">Flagellated protozoan</name>
    <name type="synonym">Bodo designis</name>
    <dbReference type="NCBI Taxonomy" id="312471"/>
    <lineage>
        <taxon>Eukaryota</taxon>
        <taxon>Discoba</taxon>
        <taxon>Euglenozoa</taxon>
        <taxon>Kinetoplastea</taxon>
        <taxon>Metakinetoplastina</taxon>
        <taxon>Neobodonida</taxon>
        <taxon>Neobodo</taxon>
    </lineage>
</organism>
<accession>A0A7S1LUC5</accession>
<feature type="chain" id="PRO_5031146694" description="Aminoglycoside phosphotransferase domain-containing protein" evidence="1">
    <location>
        <begin position="20"/>
        <end position="285"/>
    </location>
</feature>
<dbReference type="SUPFAM" id="SSF56112">
    <property type="entry name" value="Protein kinase-like (PK-like)"/>
    <property type="match status" value="1"/>
</dbReference>
<evidence type="ECO:0000256" key="1">
    <source>
        <dbReference type="SAM" id="SignalP"/>
    </source>
</evidence>
<protein>
    <recommendedName>
        <fullName evidence="3">Aminoglycoside phosphotransferase domain-containing protein</fullName>
    </recommendedName>
</protein>
<dbReference type="EMBL" id="HBGF01020399">
    <property type="protein sequence ID" value="CAD9113638.1"/>
    <property type="molecule type" value="Transcribed_RNA"/>
</dbReference>
<dbReference type="Gene3D" id="3.90.1200.10">
    <property type="match status" value="1"/>
</dbReference>
<keyword evidence="1" id="KW-0732">Signal</keyword>
<feature type="signal peptide" evidence="1">
    <location>
        <begin position="1"/>
        <end position="19"/>
    </location>
</feature>
<gene>
    <name evidence="2" type="ORF">NDES1114_LOCUS13501</name>
</gene>
<dbReference type="InterPro" id="IPR011009">
    <property type="entry name" value="Kinase-like_dom_sf"/>
</dbReference>
<reference evidence="2" key="1">
    <citation type="submission" date="2021-01" db="EMBL/GenBank/DDBJ databases">
        <authorList>
            <person name="Corre E."/>
            <person name="Pelletier E."/>
            <person name="Niang G."/>
            <person name="Scheremetjew M."/>
            <person name="Finn R."/>
            <person name="Kale V."/>
            <person name="Holt S."/>
            <person name="Cochrane G."/>
            <person name="Meng A."/>
            <person name="Brown T."/>
            <person name="Cohen L."/>
        </authorList>
    </citation>
    <scope>NUCLEOTIDE SEQUENCE</scope>
    <source>
        <strain evidence="2">CCAP 1951/1</strain>
    </source>
</reference>
<evidence type="ECO:0008006" key="3">
    <source>
        <dbReference type="Google" id="ProtNLM"/>
    </source>
</evidence>
<dbReference type="AlphaFoldDB" id="A0A7S1LUC5"/>
<name>A0A7S1LUC5_NEODS</name>
<proteinExistence type="predicted"/>